<evidence type="ECO:0000313" key="3">
    <source>
        <dbReference type="Proteomes" id="UP000770785"/>
    </source>
</evidence>
<dbReference type="EMBL" id="JAATJH010000002">
    <property type="protein sequence ID" value="NJC26201.1"/>
    <property type="molecule type" value="Genomic_DNA"/>
</dbReference>
<keyword evidence="3" id="KW-1185">Reference proteome</keyword>
<keyword evidence="1" id="KW-0732">Signal</keyword>
<evidence type="ECO:0000256" key="1">
    <source>
        <dbReference type="SAM" id="SignalP"/>
    </source>
</evidence>
<sequence length="167" mass="18348">MINFFFCVLLCLSGLGSNLISPAPPSKLTAPATTHVTVIIPQPDLTGSWVGKLYQNEGGIAPDFEFSMDIVQNGIFVRGTSFVRHEGIWAEIAFSGYQKENGSVLLTETKILRSQKPEDLSWCMKEYELRAAFNDAGMLLSGPWWGDSIYGACIPGSVRLTRKIKTA</sequence>
<feature type="signal peptide" evidence="1">
    <location>
        <begin position="1"/>
        <end position="22"/>
    </location>
</feature>
<gene>
    <name evidence="2" type="ORF">GGR27_001700</name>
</gene>
<dbReference type="RefSeq" id="WP_168036957.1">
    <property type="nucleotide sequence ID" value="NZ_JAATJH010000002.1"/>
</dbReference>
<organism evidence="2 3">
    <name type="scientific">Neolewinella antarctica</name>
    <dbReference type="NCBI Taxonomy" id="442734"/>
    <lineage>
        <taxon>Bacteria</taxon>
        <taxon>Pseudomonadati</taxon>
        <taxon>Bacteroidota</taxon>
        <taxon>Saprospiria</taxon>
        <taxon>Saprospirales</taxon>
        <taxon>Lewinellaceae</taxon>
        <taxon>Neolewinella</taxon>
    </lineage>
</organism>
<reference evidence="2 3" key="1">
    <citation type="submission" date="2020-03" db="EMBL/GenBank/DDBJ databases">
        <title>Genomic Encyclopedia of Type Strains, Phase IV (KMG-IV): sequencing the most valuable type-strain genomes for metagenomic binning, comparative biology and taxonomic classification.</title>
        <authorList>
            <person name="Goeker M."/>
        </authorList>
    </citation>
    <scope>NUCLEOTIDE SEQUENCE [LARGE SCALE GENOMIC DNA]</scope>
    <source>
        <strain evidence="2 3">DSM 105096</strain>
    </source>
</reference>
<proteinExistence type="predicted"/>
<dbReference type="Proteomes" id="UP000770785">
    <property type="component" value="Unassembled WGS sequence"/>
</dbReference>
<feature type="chain" id="PRO_5045657315" evidence="1">
    <location>
        <begin position="23"/>
        <end position="167"/>
    </location>
</feature>
<comment type="caution">
    <text evidence="2">The sequence shown here is derived from an EMBL/GenBank/DDBJ whole genome shotgun (WGS) entry which is preliminary data.</text>
</comment>
<evidence type="ECO:0000313" key="2">
    <source>
        <dbReference type="EMBL" id="NJC26201.1"/>
    </source>
</evidence>
<protein>
    <submittedName>
        <fullName evidence="2">Uncharacterized protein</fullName>
    </submittedName>
</protein>
<accession>A0ABX0XAB7</accession>
<name>A0ABX0XAB7_9BACT</name>